<sequence length="288" mass="28221">MSSAAPSPTLLRERALPATVPLTVVGAGLLALTAAAGEPFVALALALGGYLLAIGLPAALGASNLHRSGFVLALATLLASAAVLGIEDEPRLRLLPVAIAASLIVAFLMQLTRSDNRPQLARTIASDALGLAIIASGVSLAPVTDLHAEQAVVASAMAAIAVSALLDLLLAGPYAAWLLPGAALLGAVGAMLVGLAVAGGAPLWAYAVLGAVAAATAQATRRVLTDAALHPSPAPASAADGASSAWLTRAQASAARATVSKDSALTVAVAGLLAPGLAVFAIARLFLG</sequence>
<dbReference type="OrthoDB" id="5150000at2"/>
<feature type="transmembrane region" description="Helical" evidence="1">
    <location>
        <begin position="15"/>
        <end position="34"/>
    </location>
</feature>
<keyword evidence="3" id="KW-1185">Reference proteome</keyword>
<dbReference type="EMBL" id="CAJC01000180">
    <property type="protein sequence ID" value="CCI54293.1"/>
    <property type="molecule type" value="Genomic_DNA"/>
</dbReference>
<feature type="transmembrane region" description="Helical" evidence="1">
    <location>
        <begin position="150"/>
        <end position="170"/>
    </location>
</feature>
<feature type="transmembrane region" description="Helical" evidence="1">
    <location>
        <begin position="124"/>
        <end position="144"/>
    </location>
</feature>
<feature type="transmembrane region" description="Helical" evidence="1">
    <location>
        <begin position="264"/>
        <end position="287"/>
    </location>
</feature>
<evidence type="ECO:0000313" key="2">
    <source>
        <dbReference type="EMBL" id="CCI54293.1"/>
    </source>
</evidence>
<feature type="transmembrane region" description="Helical" evidence="1">
    <location>
        <begin position="69"/>
        <end position="86"/>
    </location>
</feature>
<keyword evidence="1" id="KW-0812">Transmembrane</keyword>
<protein>
    <submittedName>
        <fullName evidence="2">Uncharacterized protein</fullName>
    </submittedName>
</protein>
<evidence type="ECO:0000256" key="1">
    <source>
        <dbReference type="SAM" id="Phobius"/>
    </source>
</evidence>
<name>A0A077MFZ9_9MICO</name>
<reference evidence="2 3" key="1">
    <citation type="journal article" date="2013" name="ISME J.">
        <title>A metabolic model for members of the genus Tetrasphaera involved in enhanced biological phosphorus removal.</title>
        <authorList>
            <person name="Kristiansen R."/>
            <person name="Nguyen H.T.T."/>
            <person name="Saunders A.M."/>
            <person name="Nielsen J.L."/>
            <person name="Wimmer R."/>
            <person name="Le V.Q."/>
            <person name="McIlroy S.J."/>
            <person name="Petrovski S."/>
            <person name="Seviour R.J."/>
            <person name="Calteau A."/>
            <person name="Nielsen K.L."/>
            <person name="Nielsen P.H."/>
        </authorList>
    </citation>
    <scope>NUCLEOTIDE SEQUENCE [LARGE SCALE GENOMIC DNA]</scope>
    <source>
        <strain evidence="2 3">Ben 74</strain>
    </source>
</reference>
<keyword evidence="1" id="KW-0472">Membrane</keyword>
<feature type="transmembrane region" description="Helical" evidence="1">
    <location>
        <begin position="92"/>
        <end position="112"/>
    </location>
</feature>
<dbReference type="STRING" id="1193518.BN13_670023"/>
<keyword evidence="1" id="KW-1133">Transmembrane helix</keyword>
<dbReference type="Proteomes" id="UP000035720">
    <property type="component" value="Unassembled WGS sequence"/>
</dbReference>
<proteinExistence type="predicted"/>
<feature type="transmembrane region" description="Helical" evidence="1">
    <location>
        <begin position="203"/>
        <end position="220"/>
    </location>
</feature>
<dbReference type="AlphaFoldDB" id="A0A077MFZ9"/>
<accession>A0A077MFZ9</accession>
<evidence type="ECO:0000313" key="3">
    <source>
        <dbReference type="Proteomes" id="UP000035720"/>
    </source>
</evidence>
<gene>
    <name evidence="2" type="ORF">BN13_670023</name>
</gene>
<feature type="transmembrane region" description="Helical" evidence="1">
    <location>
        <begin position="40"/>
        <end position="62"/>
    </location>
</feature>
<comment type="caution">
    <text evidence="2">The sequence shown here is derived from an EMBL/GenBank/DDBJ whole genome shotgun (WGS) entry which is preliminary data.</text>
</comment>
<dbReference type="RefSeq" id="WP_048546802.1">
    <property type="nucleotide sequence ID" value="NZ_HF571038.1"/>
</dbReference>
<organism evidence="2 3">
    <name type="scientific">Nostocoides jenkinsii Ben 74</name>
    <dbReference type="NCBI Taxonomy" id="1193518"/>
    <lineage>
        <taxon>Bacteria</taxon>
        <taxon>Bacillati</taxon>
        <taxon>Actinomycetota</taxon>
        <taxon>Actinomycetes</taxon>
        <taxon>Micrococcales</taxon>
        <taxon>Intrasporangiaceae</taxon>
        <taxon>Nostocoides</taxon>
    </lineage>
</organism>